<protein>
    <submittedName>
        <fullName evidence="2">Uncharacterized protein</fullName>
    </submittedName>
</protein>
<evidence type="ECO:0000313" key="2">
    <source>
        <dbReference type="EMBL" id="KDR10245.1"/>
    </source>
</evidence>
<dbReference type="AlphaFoldDB" id="A0A067QP87"/>
<gene>
    <name evidence="2" type="ORF">L798_00195</name>
</gene>
<feature type="compositionally biased region" description="Basic and acidic residues" evidence="1">
    <location>
        <begin position="43"/>
        <end position="61"/>
    </location>
</feature>
<feature type="region of interest" description="Disordered" evidence="1">
    <location>
        <begin position="39"/>
        <end position="61"/>
    </location>
</feature>
<dbReference type="InParanoid" id="A0A067QP87"/>
<dbReference type="EMBL" id="KK853178">
    <property type="protein sequence ID" value="KDR10245.1"/>
    <property type="molecule type" value="Genomic_DNA"/>
</dbReference>
<reference evidence="2 3" key="1">
    <citation type="journal article" date="2014" name="Nat. Commun.">
        <title>Molecular traces of alternative social organization in a termite genome.</title>
        <authorList>
            <person name="Terrapon N."/>
            <person name="Li C."/>
            <person name="Robertson H.M."/>
            <person name="Ji L."/>
            <person name="Meng X."/>
            <person name="Booth W."/>
            <person name="Chen Z."/>
            <person name="Childers C.P."/>
            <person name="Glastad K.M."/>
            <person name="Gokhale K."/>
            <person name="Gowin J."/>
            <person name="Gronenberg W."/>
            <person name="Hermansen R.A."/>
            <person name="Hu H."/>
            <person name="Hunt B.G."/>
            <person name="Huylmans A.K."/>
            <person name="Khalil S.M."/>
            <person name="Mitchell R.D."/>
            <person name="Munoz-Torres M.C."/>
            <person name="Mustard J.A."/>
            <person name="Pan H."/>
            <person name="Reese J.T."/>
            <person name="Scharf M.E."/>
            <person name="Sun F."/>
            <person name="Vogel H."/>
            <person name="Xiao J."/>
            <person name="Yang W."/>
            <person name="Yang Z."/>
            <person name="Yang Z."/>
            <person name="Zhou J."/>
            <person name="Zhu J."/>
            <person name="Brent C.S."/>
            <person name="Elsik C.G."/>
            <person name="Goodisman M.A."/>
            <person name="Liberles D.A."/>
            <person name="Roe R.M."/>
            <person name="Vargo E.L."/>
            <person name="Vilcinskas A."/>
            <person name="Wang J."/>
            <person name="Bornberg-Bauer E."/>
            <person name="Korb J."/>
            <person name="Zhang G."/>
            <person name="Liebig J."/>
        </authorList>
    </citation>
    <scope>NUCLEOTIDE SEQUENCE [LARGE SCALE GENOMIC DNA]</scope>
    <source>
        <tissue evidence="2">Whole organism</tissue>
    </source>
</reference>
<accession>A0A067QP87</accession>
<organism evidence="2 3">
    <name type="scientific">Zootermopsis nevadensis</name>
    <name type="common">Dampwood termite</name>
    <dbReference type="NCBI Taxonomy" id="136037"/>
    <lineage>
        <taxon>Eukaryota</taxon>
        <taxon>Metazoa</taxon>
        <taxon>Ecdysozoa</taxon>
        <taxon>Arthropoda</taxon>
        <taxon>Hexapoda</taxon>
        <taxon>Insecta</taxon>
        <taxon>Pterygota</taxon>
        <taxon>Neoptera</taxon>
        <taxon>Polyneoptera</taxon>
        <taxon>Dictyoptera</taxon>
        <taxon>Blattodea</taxon>
        <taxon>Blattoidea</taxon>
        <taxon>Termitoidae</taxon>
        <taxon>Termopsidae</taxon>
        <taxon>Zootermopsis</taxon>
    </lineage>
</organism>
<evidence type="ECO:0000256" key="1">
    <source>
        <dbReference type="SAM" id="MobiDB-lite"/>
    </source>
</evidence>
<sequence length="61" mass="7172">MLKHEPIGKRNKGRPLKRFLDDHPARLVADLQLYQQISGSVRARRENSPETADVEDRRRHL</sequence>
<dbReference type="Proteomes" id="UP000027135">
    <property type="component" value="Unassembled WGS sequence"/>
</dbReference>
<proteinExistence type="predicted"/>
<name>A0A067QP87_ZOONE</name>
<evidence type="ECO:0000313" key="3">
    <source>
        <dbReference type="Proteomes" id="UP000027135"/>
    </source>
</evidence>
<keyword evidence="3" id="KW-1185">Reference proteome</keyword>